<dbReference type="OrthoDB" id="10689425at2759"/>
<protein>
    <submittedName>
        <fullName evidence="2">Uncharacterized protein</fullName>
    </submittedName>
</protein>
<organism evidence="2 3">
    <name type="scientific">Anaeramoeba ignava</name>
    <name type="common">Anaerobic marine amoeba</name>
    <dbReference type="NCBI Taxonomy" id="1746090"/>
    <lineage>
        <taxon>Eukaryota</taxon>
        <taxon>Metamonada</taxon>
        <taxon>Anaeramoebidae</taxon>
        <taxon>Anaeramoeba</taxon>
    </lineage>
</organism>
<evidence type="ECO:0000256" key="1">
    <source>
        <dbReference type="SAM" id="MobiDB-lite"/>
    </source>
</evidence>
<feature type="compositionally biased region" description="Polar residues" evidence="1">
    <location>
        <begin position="7"/>
        <end position="31"/>
    </location>
</feature>
<dbReference type="EMBL" id="JAPDFW010000011">
    <property type="protein sequence ID" value="KAJ5080206.1"/>
    <property type="molecule type" value="Genomic_DNA"/>
</dbReference>
<reference evidence="2" key="1">
    <citation type="submission" date="2022-10" db="EMBL/GenBank/DDBJ databases">
        <title>Novel sulphate-reducing endosymbionts in the free-living metamonad Anaeramoeba.</title>
        <authorList>
            <person name="Jerlstrom-Hultqvist J."/>
            <person name="Cepicka I."/>
            <person name="Gallot-Lavallee L."/>
            <person name="Salas-Leiva D."/>
            <person name="Curtis B.A."/>
            <person name="Zahonova K."/>
            <person name="Pipaliya S."/>
            <person name="Dacks J."/>
            <person name="Roger A.J."/>
        </authorList>
    </citation>
    <scope>NUCLEOTIDE SEQUENCE</scope>
    <source>
        <strain evidence="2">BMAN</strain>
    </source>
</reference>
<gene>
    <name evidence="2" type="ORF">M0811_03690</name>
</gene>
<proteinExistence type="predicted"/>
<dbReference type="AlphaFoldDB" id="A0A9Q0LX34"/>
<accession>A0A9Q0LX34</accession>
<comment type="caution">
    <text evidence="2">The sequence shown here is derived from an EMBL/GenBank/DDBJ whole genome shotgun (WGS) entry which is preliminary data.</text>
</comment>
<keyword evidence="3" id="KW-1185">Reference proteome</keyword>
<dbReference type="Proteomes" id="UP001149090">
    <property type="component" value="Unassembled WGS sequence"/>
</dbReference>
<feature type="region of interest" description="Disordered" evidence="1">
    <location>
        <begin position="1"/>
        <end position="31"/>
    </location>
</feature>
<evidence type="ECO:0000313" key="2">
    <source>
        <dbReference type="EMBL" id="KAJ5080206.1"/>
    </source>
</evidence>
<evidence type="ECO:0000313" key="3">
    <source>
        <dbReference type="Proteomes" id="UP001149090"/>
    </source>
</evidence>
<sequence length="601" mass="70637">MKRNIFGSLQINSPSPLTQTPKQKSNQPKEPSIHQLLSSIQSNFAQERAEFNLDLISSERQFSATILCLTTTGFEILSEDKKETLLLITFKDFPQMNMNFSRDNELLLRLAINNEKCLVLRAQDTHQRHIILKTFYLFKTYQTDLENINQDSFKSIGNCLSIHDELEALSQRCAHQNKISFLLDSNFSKDEEKYMSLIEMTNEQIQVKKLSDSSISFFLWNDQITCSLLISKPTELIINLGLIKLYINCQTEFIRELFFRCFQVFHQPKPNLKLPIFFKQEEVIYGLSIPTLLQKPQNEVLDMESLKKNLPEDPILDLPKNIDHFNFKAKFIENEENDSIQQNCFLSFSKHCLSFFSHSIFSINFLKNIKVLRNSKKSNVGRIQFDKNRFFIVKFKNENELNSFSKHLKVISQISSFKEDQQAQKKMKFFPFEITENLVNGTLILMNNEMKIVYPNNLYLIDYNQIDKLQFDKNSPTKIRFLIEHESFILNFLENQIAELSTILLKKKEKEKEFIVNISFGETQRNGKIQFTKEGIIIIYPEQEQKDNFKITEKTKIFYDQSQPKFKIEFEEITLFVNFDSIILANSFLKKFLSLKKSKSN</sequence>
<name>A0A9Q0LX34_ANAIG</name>